<protein>
    <recommendedName>
        <fullName evidence="4">DoxX-like protein</fullName>
    </recommendedName>
</protein>
<sequence>MKIQPITESRYRKLLWTYIALTLATIVSSLFPIYSENLETAYNAEPETWFISHYWIAVPGATIFALTWVAGLIGLFFFKNWARALSTYTTLMGFFIYTLIGTSLHSGLESAFIEASATLWGIILALSYFSPISEKFER</sequence>
<accession>A0ABR6YHA9</accession>
<gene>
    <name evidence="2" type="ORF">H8K55_20440</name>
</gene>
<keyword evidence="1" id="KW-1133">Transmembrane helix</keyword>
<organism evidence="2 3">
    <name type="scientific">Undibacterium flavidum</name>
    <dbReference type="NCBI Taxonomy" id="2762297"/>
    <lineage>
        <taxon>Bacteria</taxon>
        <taxon>Pseudomonadati</taxon>
        <taxon>Pseudomonadota</taxon>
        <taxon>Betaproteobacteria</taxon>
        <taxon>Burkholderiales</taxon>
        <taxon>Oxalobacteraceae</taxon>
        <taxon>Undibacterium</taxon>
    </lineage>
</organism>
<evidence type="ECO:0000313" key="3">
    <source>
        <dbReference type="Proteomes" id="UP000624279"/>
    </source>
</evidence>
<dbReference type="Proteomes" id="UP000624279">
    <property type="component" value="Unassembled WGS sequence"/>
</dbReference>
<evidence type="ECO:0000313" key="2">
    <source>
        <dbReference type="EMBL" id="MBC3875969.1"/>
    </source>
</evidence>
<comment type="caution">
    <text evidence="2">The sequence shown here is derived from an EMBL/GenBank/DDBJ whole genome shotgun (WGS) entry which is preliminary data.</text>
</comment>
<name>A0ABR6YHA9_9BURK</name>
<feature type="transmembrane region" description="Helical" evidence="1">
    <location>
        <begin position="54"/>
        <end position="78"/>
    </location>
</feature>
<dbReference type="RefSeq" id="WP_186943989.1">
    <property type="nucleotide sequence ID" value="NZ_JACOGA010000028.1"/>
</dbReference>
<feature type="transmembrane region" description="Helical" evidence="1">
    <location>
        <begin position="111"/>
        <end position="129"/>
    </location>
</feature>
<dbReference type="EMBL" id="JACOGA010000028">
    <property type="protein sequence ID" value="MBC3875969.1"/>
    <property type="molecule type" value="Genomic_DNA"/>
</dbReference>
<reference evidence="2 3" key="1">
    <citation type="submission" date="2020-08" db="EMBL/GenBank/DDBJ databases">
        <title>Novel species isolated from subtropical streams in China.</title>
        <authorList>
            <person name="Lu H."/>
        </authorList>
    </citation>
    <scope>NUCLEOTIDE SEQUENCE [LARGE SCALE GENOMIC DNA]</scope>
    <source>
        <strain evidence="2 3">LX15W</strain>
    </source>
</reference>
<feature type="transmembrane region" description="Helical" evidence="1">
    <location>
        <begin position="15"/>
        <end position="34"/>
    </location>
</feature>
<feature type="transmembrane region" description="Helical" evidence="1">
    <location>
        <begin position="85"/>
        <end position="105"/>
    </location>
</feature>
<keyword evidence="1" id="KW-0812">Transmembrane</keyword>
<dbReference type="SUPFAM" id="SSF103501">
    <property type="entry name" value="Respiratory nitrate reductase 1 gamma chain"/>
    <property type="match status" value="1"/>
</dbReference>
<proteinExistence type="predicted"/>
<keyword evidence="1" id="KW-0472">Membrane</keyword>
<evidence type="ECO:0000256" key="1">
    <source>
        <dbReference type="SAM" id="Phobius"/>
    </source>
</evidence>
<dbReference type="InterPro" id="IPR036197">
    <property type="entry name" value="NarG-like_sf"/>
</dbReference>
<evidence type="ECO:0008006" key="4">
    <source>
        <dbReference type="Google" id="ProtNLM"/>
    </source>
</evidence>
<keyword evidence="3" id="KW-1185">Reference proteome</keyword>